<dbReference type="EMBL" id="FQYP01000005">
    <property type="protein sequence ID" value="SHJ08714.1"/>
    <property type="molecule type" value="Genomic_DNA"/>
</dbReference>
<dbReference type="GO" id="GO:0015288">
    <property type="term" value="F:porin activity"/>
    <property type="evidence" value="ECO:0007669"/>
    <property type="project" value="TreeGrafter"/>
</dbReference>
<feature type="coiled-coil region" evidence="6">
    <location>
        <begin position="298"/>
        <end position="354"/>
    </location>
</feature>
<accession>A0A1M6GFG9</accession>
<dbReference type="STRING" id="570521.SAMN04488508_105254"/>
<keyword evidence="6" id="KW-0175">Coiled coil</keyword>
<dbReference type="Gene3D" id="1.20.1600.10">
    <property type="entry name" value="Outer membrane efflux proteins (OEP)"/>
    <property type="match status" value="1"/>
</dbReference>
<proteinExistence type="predicted"/>
<keyword evidence="3" id="KW-0812">Transmembrane</keyword>
<evidence type="ECO:0000256" key="2">
    <source>
        <dbReference type="ARBA" id="ARBA00022452"/>
    </source>
</evidence>
<gene>
    <name evidence="7" type="ORF">SAMN04488508_105254</name>
</gene>
<name>A0A1M6GFG9_9FLAO</name>
<dbReference type="Proteomes" id="UP000184432">
    <property type="component" value="Unassembled WGS sequence"/>
</dbReference>
<keyword evidence="4" id="KW-0472">Membrane</keyword>
<evidence type="ECO:0000256" key="1">
    <source>
        <dbReference type="ARBA" id="ARBA00004442"/>
    </source>
</evidence>
<organism evidence="7 8">
    <name type="scientific">Aquimarina spongiae</name>
    <dbReference type="NCBI Taxonomy" id="570521"/>
    <lineage>
        <taxon>Bacteria</taxon>
        <taxon>Pseudomonadati</taxon>
        <taxon>Bacteroidota</taxon>
        <taxon>Flavobacteriia</taxon>
        <taxon>Flavobacteriales</taxon>
        <taxon>Flavobacteriaceae</taxon>
        <taxon>Aquimarina</taxon>
    </lineage>
</organism>
<dbReference type="GO" id="GO:0015562">
    <property type="term" value="F:efflux transmembrane transporter activity"/>
    <property type="evidence" value="ECO:0007669"/>
    <property type="project" value="InterPro"/>
</dbReference>
<evidence type="ECO:0000313" key="8">
    <source>
        <dbReference type="Proteomes" id="UP000184432"/>
    </source>
</evidence>
<sequence>MRNWIWYIGFIFTFCSVQAQQLQDFIQEAEANHPEIAAYQLRYEIAQEKVEGSKWLPNTQFSVGYFVSEPETRTGPQRARFSVRQMLPWFGTISARETYQNALADTEFVDIAIVKRKLGLSVAHSYYELYSIVARKDAFEENIELLKVYEQLALSSLEVGNASAVDVLRLQMRINELNEKYEVLNEMLISEKKAFVKLLNRTSDNDAIEVIPLQIPEQDVVFEDIDFDLHPELVKYDRLYTSIVQSEELNQKESAPQWGIGVDYIPVSERTDLSFSDNGKDVFIPSISLSIPVFTKKYKSKTRENELKQQEIEKHKQDRINVLETSYIRAVSKRRQARIRYETMNKNLKQTQNAKDILIKSYETGTIDFVDILDVQELELKFKIQQIQAVKDYFKQSANINYLSNSYNKPQQ</sequence>
<dbReference type="AlphaFoldDB" id="A0A1M6GFG9"/>
<dbReference type="PANTHER" id="PTHR30026:SF20">
    <property type="entry name" value="OUTER MEMBRANE PROTEIN TOLC"/>
    <property type="match status" value="1"/>
</dbReference>
<dbReference type="GO" id="GO:0009279">
    <property type="term" value="C:cell outer membrane"/>
    <property type="evidence" value="ECO:0007669"/>
    <property type="project" value="UniProtKB-SubCell"/>
</dbReference>
<evidence type="ECO:0000313" key="7">
    <source>
        <dbReference type="EMBL" id="SHJ08714.1"/>
    </source>
</evidence>
<dbReference type="PANTHER" id="PTHR30026">
    <property type="entry name" value="OUTER MEMBRANE PROTEIN TOLC"/>
    <property type="match status" value="1"/>
</dbReference>
<evidence type="ECO:0000256" key="6">
    <source>
        <dbReference type="SAM" id="Coils"/>
    </source>
</evidence>
<dbReference type="OrthoDB" id="1680428at2"/>
<evidence type="ECO:0000256" key="4">
    <source>
        <dbReference type="ARBA" id="ARBA00023136"/>
    </source>
</evidence>
<evidence type="ECO:0000256" key="3">
    <source>
        <dbReference type="ARBA" id="ARBA00022692"/>
    </source>
</evidence>
<keyword evidence="8" id="KW-1185">Reference proteome</keyword>
<comment type="subcellular location">
    <subcellularLocation>
        <location evidence="1">Cell outer membrane</location>
    </subcellularLocation>
</comment>
<dbReference type="InterPro" id="IPR051906">
    <property type="entry name" value="TolC-like"/>
</dbReference>
<reference evidence="8" key="1">
    <citation type="submission" date="2016-11" db="EMBL/GenBank/DDBJ databases">
        <authorList>
            <person name="Varghese N."/>
            <person name="Submissions S."/>
        </authorList>
    </citation>
    <scope>NUCLEOTIDE SEQUENCE [LARGE SCALE GENOMIC DNA]</scope>
    <source>
        <strain evidence="8">DSM 22623</strain>
    </source>
</reference>
<feature type="coiled-coil region" evidence="6">
    <location>
        <begin position="167"/>
        <end position="194"/>
    </location>
</feature>
<keyword evidence="2" id="KW-1134">Transmembrane beta strand</keyword>
<keyword evidence="5" id="KW-0998">Cell outer membrane</keyword>
<dbReference type="SUPFAM" id="SSF56954">
    <property type="entry name" value="Outer membrane efflux proteins (OEP)"/>
    <property type="match status" value="1"/>
</dbReference>
<dbReference type="RefSeq" id="WP_073316450.1">
    <property type="nucleotide sequence ID" value="NZ_FQYP01000005.1"/>
</dbReference>
<dbReference type="GO" id="GO:1990281">
    <property type="term" value="C:efflux pump complex"/>
    <property type="evidence" value="ECO:0007669"/>
    <property type="project" value="TreeGrafter"/>
</dbReference>
<protein>
    <submittedName>
        <fullName evidence="7">Outer membrane protein TolC</fullName>
    </submittedName>
</protein>
<evidence type="ECO:0000256" key="5">
    <source>
        <dbReference type="ARBA" id="ARBA00023237"/>
    </source>
</evidence>